<evidence type="ECO:0000313" key="3">
    <source>
        <dbReference type="Proteomes" id="UP000037904"/>
    </source>
</evidence>
<gene>
    <name evidence="2" type="ORF">FLAG1_02261</name>
</gene>
<dbReference type="OrthoDB" id="5103742at2759"/>
<protein>
    <submittedName>
        <fullName evidence="2">Uncharacterized protein</fullName>
    </submittedName>
</protein>
<name>A0A0M9F2P4_FUSLA</name>
<evidence type="ECO:0000313" key="2">
    <source>
        <dbReference type="EMBL" id="KPA44813.1"/>
    </source>
</evidence>
<keyword evidence="3" id="KW-1185">Reference proteome</keyword>
<dbReference type="Proteomes" id="UP000037904">
    <property type="component" value="Unassembled WGS sequence"/>
</dbReference>
<feature type="compositionally biased region" description="Polar residues" evidence="1">
    <location>
        <begin position="1"/>
        <end position="27"/>
    </location>
</feature>
<evidence type="ECO:0000256" key="1">
    <source>
        <dbReference type="SAM" id="MobiDB-lite"/>
    </source>
</evidence>
<comment type="caution">
    <text evidence="2">The sequence shown here is derived from an EMBL/GenBank/DDBJ whole genome shotgun (WGS) entry which is preliminary data.</text>
</comment>
<feature type="region of interest" description="Disordered" evidence="1">
    <location>
        <begin position="1"/>
        <end position="53"/>
    </location>
</feature>
<dbReference type="AlphaFoldDB" id="A0A0M9F2P4"/>
<feature type="compositionally biased region" description="Basic residues" evidence="1">
    <location>
        <begin position="72"/>
        <end position="82"/>
    </location>
</feature>
<reference evidence="2 3" key="1">
    <citation type="submission" date="2015-04" db="EMBL/GenBank/DDBJ databases">
        <title>The draft genome sequence of Fusarium langsethiae, a T-2/HT-2 mycotoxin producer.</title>
        <authorList>
            <person name="Lysoe E."/>
            <person name="Divon H.H."/>
            <person name="Terzi V."/>
            <person name="Orru L."/>
            <person name="Lamontanara A."/>
            <person name="Kolseth A.-K."/>
            <person name="Frandsen R.J."/>
            <person name="Nielsen K."/>
            <person name="Thrane U."/>
        </authorList>
    </citation>
    <scope>NUCLEOTIDE SEQUENCE [LARGE SCALE GENOMIC DNA]</scope>
    <source>
        <strain evidence="2 3">Fl201059</strain>
    </source>
</reference>
<dbReference type="EMBL" id="JXCE01000021">
    <property type="protein sequence ID" value="KPA44813.1"/>
    <property type="molecule type" value="Genomic_DNA"/>
</dbReference>
<organism evidence="2 3">
    <name type="scientific">Fusarium langsethiae</name>
    <dbReference type="NCBI Taxonomy" id="179993"/>
    <lineage>
        <taxon>Eukaryota</taxon>
        <taxon>Fungi</taxon>
        <taxon>Dikarya</taxon>
        <taxon>Ascomycota</taxon>
        <taxon>Pezizomycotina</taxon>
        <taxon>Sordariomycetes</taxon>
        <taxon>Hypocreomycetidae</taxon>
        <taxon>Hypocreales</taxon>
        <taxon>Nectriaceae</taxon>
        <taxon>Fusarium</taxon>
    </lineage>
</organism>
<feature type="region of interest" description="Disordered" evidence="1">
    <location>
        <begin position="68"/>
        <end position="90"/>
    </location>
</feature>
<sequence>MGDNSSMRSGYRAPSTQRTRQLRTSAIYNPKTHGPSHSTQSRLSVGDGLKSHHGADRKLEIGLVAAGDPGKYKAKGLPRSKARQQEQQLRGVLERDDNVSRPYIKMTDSIQPQAKIFTAKAKGDHISQAIKLYAADNKEEEPKQNITKVSNQAAKLTIPGPAVVTYLDTSKQSA</sequence>
<proteinExistence type="predicted"/>
<accession>A0A0M9F2P4</accession>